<dbReference type="GO" id="GO:0016020">
    <property type="term" value="C:membrane"/>
    <property type="evidence" value="ECO:0007669"/>
    <property type="project" value="UniProtKB-SubCell"/>
</dbReference>
<dbReference type="CDD" id="cd06225">
    <property type="entry name" value="HAMP"/>
    <property type="match status" value="1"/>
</dbReference>
<dbReference type="CDD" id="cd11386">
    <property type="entry name" value="MCP_signal"/>
    <property type="match status" value="1"/>
</dbReference>
<dbReference type="FunFam" id="1.10.287.950:FF:000001">
    <property type="entry name" value="Methyl-accepting chemotaxis sensory transducer"/>
    <property type="match status" value="1"/>
</dbReference>
<name>A1AQZ0_PELPD</name>
<dbReference type="PROSITE" id="PS50111">
    <property type="entry name" value="CHEMOTAXIS_TRANSDUC_2"/>
    <property type="match status" value="1"/>
</dbReference>
<feature type="transmembrane region" description="Helical" evidence="5">
    <location>
        <begin position="71"/>
        <end position="93"/>
    </location>
</feature>
<dbReference type="InterPro" id="IPR003660">
    <property type="entry name" value="HAMP_dom"/>
</dbReference>
<dbReference type="InterPro" id="IPR004090">
    <property type="entry name" value="Chemotax_Me-accpt_rcpt"/>
</dbReference>
<sequence>MIDQTGVRRNYLSRVAANPRDNHQRGIETTFAKERNMSRMAGSFAGNNAASGGLYSHLYGWYMSIKLRHKIALLVGCNLAFVAAAAGAGLHALHSLSAQMTAAGIAAEFQRTASDAFSHLLISAGSLFTIAMILGIFFGYLVFKSVADPLAIVTEVVEAVESGDLTVRASIPYGGGLGRLALKVNSMADQTLEVISKLASAIDQLGSSTSNLRTSSTNLESAVSNATMQSATSASAAEEMYSTAEEIARNCSLAAESSRQTSTAARNSEQVILETASLMDNLAQGALKTSEIVQNLGKSSDKIEEIVDTIEEIADQTNLLALNAAIEAARAGDHGRGFAVVADEVRGLAERTAMATKEISVMIKDIQNQTKNVVSSMEQESEKVRHGAMESEKSGQAVSEILDLVSQLDDKVAQIATAAEQQSVTTREVTMSLQQISEAVHTAADQAKSGIQESTSLGDLTETLKGIVNSYKTA</sequence>
<dbReference type="Proteomes" id="UP000006732">
    <property type="component" value="Chromosome"/>
</dbReference>
<dbReference type="AlphaFoldDB" id="A1AQZ0"/>
<dbReference type="GO" id="GO:0004888">
    <property type="term" value="F:transmembrane signaling receptor activity"/>
    <property type="evidence" value="ECO:0007669"/>
    <property type="project" value="InterPro"/>
</dbReference>
<evidence type="ECO:0000256" key="2">
    <source>
        <dbReference type="ARBA" id="ARBA00023224"/>
    </source>
</evidence>
<evidence type="ECO:0000256" key="5">
    <source>
        <dbReference type="SAM" id="Phobius"/>
    </source>
</evidence>
<evidence type="ECO:0000256" key="1">
    <source>
        <dbReference type="ARBA" id="ARBA00004370"/>
    </source>
</evidence>
<dbReference type="SUPFAM" id="SSF58104">
    <property type="entry name" value="Methyl-accepting chemotaxis protein (MCP) signaling domain"/>
    <property type="match status" value="1"/>
</dbReference>
<dbReference type="STRING" id="338966.Ppro_2152"/>
<dbReference type="Pfam" id="PF00015">
    <property type="entry name" value="MCPsignal"/>
    <property type="match status" value="1"/>
</dbReference>
<accession>A1AQZ0</accession>
<dbReference type="SMART" id="SM00283">
    <property type="entry name" value="MA"/>
    <property type="match status" value="1"/>
</dbReference>
<dbReference type="PANTHER" id="PTHR32089">
    <property type="entry name" value="METHYL-ACCEPTING CHEMOTAXIS PROTEIN MCPB"/>
    <property type="match status" value="1"/>
</dbReference>
<keyword evidence="5" id="KW-1133">Transmembrane helix</keyword>
<evidence type="ECO:0000313" key="8">
    <source>
        <dbReference type="EMBL" id="ABK99760.1"/>
    </source>
</evidence>
<dbReference type="GO" id="GO:0006935">
    <property type="term" value="P:chemotaxis"/>
    <property type="evidence" value="ECO:0007669"/>
    <property type="project" value="InterPro"/>
</dbReference>
<dbReference type="PRINTS" id="PR00260">
    <property type="entry name" value="CHEMTRNSDUCR"/>
</dbReference>
<reference evidence="8 9" key="1">
    <citation type="submission" date="2006-10" db="EMBL/GenBank/DDBJ databases">
        <title>Complete sequence of chromosome of Pelobacter propionicus DSM 2379.</title>
        <authorList>
            <consortium name="US DOE Joint Genome Institute"/>
            <person name="Copeland A."/>
            <person name="Lucas S."/>
            <person name="Lapidus A."/>
            <person name="Barry K."/>
            <person name="Detter J.C."/>
            <person name="Glavina del Rio T."/>
            <person name="Hammon N."/>
            <person name="Israni S."/>
            <person name="Dalin E."/>
            <person name="Tice H."/>
            <person name="Pitluck S."/>
            <person name="Saunders E."/>
            <person name="Brettin T."/>
            <person name="Bruce D."/>
            <person name="Han C."/>
            <person name="Tapia R."/>
            <person name="Schmutz J."/>
            <person name="Larimer F."/>
            <person name="Land M."/>
            <person name="Hauser L."/>
            <person name="Kyrpides N."/>
            <person name="Kim E."/>
            <person name="Lovley D."/>
            <person name="Richardson P."/>
        </authorList>
    </citation>
    <scope>NUCLEOTIDE SEQUENCE [LARGE SCALE GENOMIC DNA]</scope>
    <source>
        <strain evidence="9">DSM 2379 / NBRC 103807 / OttBd1</strain>
    </source>
</reference>
<feature type="domain" description="HAMP" evidence="7">
    <location>
        <begin position="144"/>
        <end position="196"/>
    </location>
</feature>
<dbReference type="PROSITE" id="PS50885">
    <property type="entry name" value="HAMP"/>
    <property type="match status" value="1"/>
</dbReference>
<evidence type="ECO:0000259" key="6">
    <source>
        <dbReference type="PROSITE" id="PS50111"/>
    </source>
</evidence>
<keyword evidence="2 4" id="KW-0807">Transducer</keyword>
<dbReference type="InterPro" id="IPR004089">
    <property type="entry name" value="MCPsignal_dom"/>
</dbReference>
<comment type="similarity">
    <text evidence="3">Belongs to the methyl-accepting chemotaxis (MCP) protein family.</text>
</comment>
<dbReference type="GO" id="GO:0007165">
    <property type="term" value="P:signal transduction"/>
    <property type="evidence" value="ECO:0007669"/>
    <property type="project" value="UniProtKB-KW"/>
</dbReference>
<dbReference type="EMBL" id="CP000482">
    <property type="protein sequence ID" value="ABK99760.1"/>
    <property type="molecule type" value="Genomic_DNA"/>
</dbReference>
<feature type="domain" description="Methyl-accepting transducer" evidence="6">
    <location>
        <begin position="201"/>
        <end position="437"/>
    </location>
</feature>
<evidence type="ECO:0000256" key="3">
    <source>
        <dbReference type="ARBA" id="ARBA00029447"/>
    </source>
</evidence>
<keyword evidence="9" id="KW-1185">Reference proteome</keyword>
<proteinExistence type="inferred from homology"/>
<dbReference type="HOGENOM" id="CLU_000445_107_27_7"/>
<keyword evidence="5" id="KW-0472">Membrane</keyword>
<dbReference type="eggNOG" id="COG0840">
    <property type="taxonomic scope" value="Bacteria"/>
</dbReference>
<evidence type="ECO:0000313" key="9">
    <source>
        <dbReference type="Proteomes" id="UP000006732"/>
    </source>
</evidence>
<dbReference type="KEGG" id="ppd:Ppro_2152"/>
<organism evidence="8 9">
    <name type="scientific">Pelobacter propionicus (strain DSM 2379 / NBRC 103807 / OttBd1)</name>
    <dbReference type="NCBI Taxonomy" id="338966"/>
    <lineage>
        <taxon>Bacteria</taxon>
        <taxon>Pseudomonadati</taxon>
        <taxon>Thermodesulfobacteriota</taxon>
        <taxon>Desulfuromonadia</taxon>
        <taxon>Desulfuromonadales</taxon>
        <taxon>Desulfuromonadaceae</taxon>
        <taxon>Pelobacter</taxon>
    </lineage>
</organism>
<dbReference type="SMART" id="SM00304">
    <property type="entry name" value="HAMP"/>
    <property type="match status" value="1"/>
</dbReference>
<evidence type="ECO:0000259" key="7">
    <source>
        <dbReference type="PROSITE" id="PS50885"/>
    </source>
</evidence>
<comment type="subcellular location">
    <subcellularLocation>
        <location evidence="1">Membrane</location>
    </subcellularLocation>
</comment>
<gene>
    <name evidence="8" type="ordered locus">Ppro_2152</name>
</gene>
<dbReference type="PANTHER" id="PTHR32089:SF112">
    <property type="entry name" value="LYSOZYME-LIKE PROTEIN-RELATED"/>
    <property type="match status" value="1"/>
</dbReference>
<dbReference type="Gene3D" id="1.10.287.950">
    <property type="entry name" value="Methyl-accepting chemotaxis protein"/>
    <property type="match status" value="1"/>
</dbReference>
<evidence type="ECO:0000256" key="4">
    <source>
        <dbReference type="PROSITE-ProRule" id="PRU00284"/>
    </source>
</evidence>
<keyword evidence="5" id="KW-0812">Transmembrane</keyword>
<feature type="transmembrane region" description="Helical" evidence="5">
    <location>
        <begin position="120"/>
        <end position="143"/>
    </location>
</feature>
<protein>
    <submittedName>
        <fullName evidence="8">Methyl-accepting chemotaxis sensory transducer</fullName>
    </submittedName>
</protein>